<feature type="domain" description="HTH araC/xylS-type" evidence="4">
    <location>
        <begin position="96"/>
        <end position="175"/>
    </location>
</feature>
<keyword evidence="1" id="KW-0805">Transcription regulation</keyword>
<evidence type="ECO:0000259" key="4">
    <source>
        <dbReference type="PROSITE" id="PS01124"/>
    </source>
</evidence>
<evidence type="ECO:0000256" key="3">
    <source>
        <dbReference type="ARBA" id="ARBA00023163"/>
    </source>
</evidence>
<keyword evidence="2" id="KW-0238">DNA-binding</keyword>
<accession>A0ABS9V5Y5</accession>
<keyword evidence="3" id="KW-0804">Transcription</keyword>
<gene>
    <name evidence="5" type="ORF">MM239_19720</name>
</gene>
<name>A0ABS9V5Y5_9BACT</name>
<evidence type="ECO:0000256" key="1">
    <source>
        <dbReference type="ARBA" id="ARBA00023015"/>
    </source>
</evidence>
<dbReference type="PANTHER" id="PTHR43280">
    <property type="entry name" value="ARAC-FAMILY TRANSCRIPTIONAL REGULATOR"/>
    <property type="match status" value="1"/>
</dbReference>
<protein>
    <submittedName>
        <fullName evidence="5">AraC family transcriptional regulator</fullName>
    </submittedName>
</protein>
<dbReference type="InterPro" id="IPR009057">
    <property type="entry name" value="Homeodomain-like_sf"/>
</dbReference>
<dbReference type="Proteomes" id="UP001165489">
    <property type="component" value="Unassembled WGS sequence"/>
</dbReference>
<evidence type="ECO:0000313" key="6">
    <source>
        <dbReference type="Proteomes" id="UP001165489"/>
    </source>
</evidence>
<proteinExistence type="predicted"/>
<dbReference type="PANTHER" id="PTHR43280:SF2">
    <property type="entry name" value="HTH-TYPE TRANSCRIPTIONAL REGULATOR EXSA"/>
    <property type="match status" value="1"/>
</dbReference>
<organism evidence="5 6">
    <name type="scientific">Belliella filtrata</name>
    <dbReference type="NCBI Taxonomy" id="2923435"/>
    <lineage>
        <taxon>Bacteria</taxon>
        <taxon>Pseudomonadati</taxon>
        <taxon>Bacteroidota</taxon>
        <taxon>Cytophagia</taxon>
        <taxon>Cytophagales</taxon>
        <taxon>Cyclobacteriaceae</taxon>
        <taxon>Belliella</taxon>
    </lineage>
</organism>
<comment type="caution">
    <text evidence="5">The sequence shown here is derived from an EMBL/GenBank/DDBJ whole genome shotgun (WGS) entry which is preliminary data.</text>
</comment>
<keyword evidence="6" id="KW-1185">Reference proteome</keyword>
<dbReference type="RefSeq" id="WP_241350055.1">
    <property type="nucleotide sequence ID" value="NZ_JAKZGP010000093.1"/>
</dbReference>
<sequence length="187" mass="22058">MKLYIKYMVSLRCKMLVREELKNIGINKVEIELGVVDFLEKISNQDKEKFAASLLRSGLELMDDKKSKLIEKIKNLIIESIHYSEEIPKTNISCLIEEKIGLEYKYLSSLFSEVKGMTIEQFVIHHKVERVKELLLYNELSIKEISYLMHYNSVSHLSTQFKKLTGLTPSYFKELRQHKKRIELEKI</sequence>
<reference evidence="5" key="1">
    <citation type="submission" date="2022-03" db="EMBL/GenBank/DDBJ databases">
        <title>De novo assembled genomes of Belliella spp. (Cyclobacteriaceae) strains.</title>
        <authorList>
            <person name="Szabo A."/>
            <person name="Korponai K."/>
            <person name="Felfoldi T."/>
        </authorList>
    </citation>
    <scope>NUCLEOTIDE SEQUENCE</scope>
    <source>
        <strain evidence="5">DSM 111904</strain>
    </source>
</reference>
<dbReference type="InterPro" id="IPR018060">
    <property type="entry name" value="HTH_AraC"/>
</dbReference>
<evidence type="ECO:0000313" key="5">
    <source>
        <dbReference type="EMBL" id="MCH7411624.1"/>
    </source>
</evidence>
<dbReference type="PROSITE" id="PS01124">
    <property type="entry name" value="HTH_ARAC_FAMILY_2"/>
    <property type="match status" value="1"/>
</dbReference>
<dbReference type="EMBL" id="JAKZGP010000093">
    <property type="protein sequence ID" value="MCH7411624.1"/>
    <property type="molecule type" value="Genomic_DNA"/>
</dbReference>
<dbReference type="Gene3D" id="1.10.10.60">
    <property type="entry name" value="Homeodomain-like"/>
    <property type="match status" value="1"/>
</dbReference>
<dbReference type="SMART" id="SM00342">
    <property type="entry name" value="HTH_ARAC"/>
    <property type="match status" value="1"/>
</dbReference>
<dbReference type="Pfam" id="PF12833">
    <property type="entry name" value="HTH_18"/>
    <property type="match status" value="1"/>
</dbReference>
<dbReference type="SUPFAM" id="SSF46689">
    <property type="entry name" value="Homeodomain-like"/>
    <property type="match status" value="1"/>
</dbReference>
<evidence type="ECO:0000256" key="2">
    <source>
        <dbReference type="ARBA" id="ARBA00023125"/>
    </source>
</evidence>